<feature type="DNA-binding region" description="H-T-H motif" evidence="5">
    <location>
        <begin position="31"/>
        <end position="50"/>
    </location>
</feature>
<evidence type="ECO:0000313" key="8">
    <source>
        <dbReference type="Proteomes" id="UP001575652"/>
    </source>
</evidence>
<dbReference type="InterPro" id="IPR009057">
    <property type="entry name" value="Homeodomain-like_sf"/>
</dbReference>
<dbReference type="SUPFAM" id="SSF48498">
    <property type="entry name" value="Tetracyclin repressor-like, C-terminal domain"/>
    <property type="match status" value="1"/>
</dbReference>
<name>A0ABV4UUC7_9MICC</name>
<accession>A0ABV4UUC7</accession>
<evidence type="ECO:0000256" key="4">
    <source>
        <dbReference type="ARBA" id="ARBA00023163"/>
    </source>
</evidence>
<comment type="caution">
    <text evidence="7">The sequence shown here is derived from an EMBL/GenBank/DDBJ whole genome shotgun (WGS) entry which is preliminary data.</text>
</comment>
<dbReference type="InterPro" id="IPR050109">
    <property type="entry name" value="HTH-type_TetR-like_transc_reg"/>
</dbReference>
<evidence type="ECO:0000256" key="5">
    <source>
        <dbReference type="PROSITE-ProRule" id="PRU00335"/>
    </source>
</evidence>
<sequence length="197" mass="21119">MPKIVDHDQRRAELVDATWRIIARHGLDGATLREVAAEAGFANGALKPYFPTKADLIQAAFGHVFGRTNRRVAEATGGLAGLAALRAFACEVLPLDDERLAEARAVMPFWQMAVNDPRMLSANDEAMERWRSDMLRWLAEAAAAGELRAGLDAGSAAEGLLTFLLGAQVVAVLDPGHNGPDALVAQLDSHLGMLRAV</sequence>
<dbReference type="Proteomes" id="UP001575652">
    <property type="component" value="Unassembled WGS sequence"/>
</dbReference>
<dbReference type="EMBL" id="JBHDLJ010000021">
    <property type="protein sequence ID" value="MFB0836305.1"/>
    <property type="molecule type" value="Genomic_DNA"/>
</dbReference>
<evidence type="ECO:0000256" key="2">
    <source>
        <dbReference type="ARBA" id="ARBA00023015"/>
    </source>
</evidence>
<proteinExistence type="predicted"/>
<gene>
    <name evidence="7" type="ORF">ACETWP_17075</name>
</gene>
<dbReference type="PANTHER" id="PTHR30055:SF234">
    <property type="entry name" value="HTH-TYPE TRANSCRIPTIONAL REGULATOR BETI"/>
    <property type="match status" value="1"/>
</dbReference>
<dbReference type="PROSITE" id="PS50977">
    <property type="entry name" value="HTH_TETR_2"/>
    <property type="match status" value="1"/>
</dbReference>
<dbReference type="InterPro" id="IPR039538">
    <property type="entry name" value="BetI_C"/>
</dbReference>
<keyword evidence="3 5" id="KW-0238">DNA-binding</keyword>
<keyword evidence="8" id="KW-1185">Reference proteome</keyword>
<dbReference type="InterPro" id="IPR036271">
    <property type="entry name" value="Tet_transcr_reg_TetR-rel_C_sf"/>
</dbReference>
<protein>
    <submittedName>
        <fullName evidence="7">TetR/AcrR family transcriptional regulator</fullName>
    </submittedName>
</protein>
<dbReference type="Gene3D" id="1.10.357.10">
    <property type="entry name" value="Tetracycline Repressor, domain 2"/>
    <property type="match status" value="1"/>
</dbReference>
<dbReference type="Pfam" id="PF13977">
    <property type="entry name" value="TetR_C_6"/>
    <property type="match status" value="1"/>
</dbReference>
<organism evidence="7 8">
    <name type="scientific">Arthrobacter halodurans</name>
    <dbReference type="NCBI Taxonomy" id="516699"/>
    <lineage>
        <taxon>Bacteria</taxon>
        <taxon>Bacillati</taxon>
        <taxon>Actinomycetota</taxon>
        <taxon>Actinomycetes</taxon>
        <taxon>Micrococcales</taxon>
        <taxon>Micrococcaceae</taxon>
        <taxon>Arthrobacter</taxon>
    </lineage>
</organism>
<dbReference type="PANTHER" id="PTHR30055">
    <property type="entry name" value="HTH-TYPE TRANSCRIPTIONAL REGULATOR RUTR"/>
    <property type="match status" value="1"/>
</dbReference>
<dbReference type="RefSeq" id="WP_373973491.1">
    <property type="nucleotide sequence ID" value="NZ_JBHDLJ010000021.1"/>
</dbReference>
<dbReference type="SUPFAM" id="SSF46689">
    <property type="entry name" value="Homeodomain-like"/>
    <property type="match status" value="1"/>
</dbReference>
<evidence type="ECO:0000259" key="6">
    <source>
        <dbReference type="PROSITE" id="PS50977"/>
    </source>
</evidence>
<feature type="domain" description="HTH tetR-type" evidence="6">
    <location>
        <begin position="8"/>
        <end position="68"/>
    </location>
</feature>
<evidence type="ECO:0000256" key="1">
    <source>
        <dbReference type="ARBA" id="ARBA00022491"/>
    </source>
</evidence>
<dbReference type="Pfam" id="PF00440">
    <property type="entry name" value="TetR_N"/>
    <property type="match status" value="1"/>
</dbReference>
<dbReference type="InterPro" id="IPR001647">
    <property type="entry name" value="HTH_TetR"/>
</dbReference>
<keyword evidence="4" id="KW-0804">Transcription</keyword>
<keyword evidence="2" id="KW-0805">Transcription regulation</keyword>
<evidence type="ECO:0000256" key="3">
    <source>
        <dbReference type="ARBA" id="ARBA00023125"/>
    </source>
</evidence>
<keyword evidence="1" id="KW-0678">Repressor</keyword>
<evidence type="ECO:0000313" key="7">
    <source>
        <dbReference type="EMBL" id="MFB0836305.1"/>
    </source>
</evidence>
<reference evidence="7 8" key="1">
    <citation type="submission" date="2024-09" db="EMBL/GenBank/DDBJ databases">
        <authorList>
            <person name="Salinas-Garcia M.A."/>
            <person name="Prieme A."/>
        </authorList>
    </citation>
    <scope>NUCLEOTIDE SEQUENCE [LARGE SCALE GENOMIC DNA]</scope>
    <source>
        <strain evidence="7 8">DSM 21081</strain>
    </source>
</reference>